<evidence type="ECO:0000256" key="1">
    <source>
        <dbReference type="SAM" id="MobiDB-lite"/>
    </source>
</evidence>
<gene>
    <name evidence="2" type="ORF">S58_70470</name>
</gene>
<dbReference type="EMBL" id="AP012603">
    <property type="protein sequence ID" value="BAM93012.1"/>
    <property type="molecule type" value="Genomic_DNA"/>
</dbReference>
<dbReference type="Proteomes" id="UP000011841">
    <property type="component" value="Chromosome"/>
</dbReference>
<reference evidence="2 3" key="1">
    <citation type="journal article" date="2013" name="Appl. Environ. Microbiol.">
        <title>Genome analysis suggests that the soil oligotrophic bacterium Agromonas oligotrophica (Bradyrhizobium oligotrophicum) is a nitrogen-fixing symbiont of Aeschynomene indica.</title>
        <authorList>
            <person name="Okubo T."/>
            <person name="Fukushima S."/>
            <person name="Itakura M."/>
            <person name="Oshima K."/>
            <person name="Longtonglang A."/>
            <person name="Teaumroong N."/>
            <person name="Mitsui H."/>
            <person name="Hattori M."/>
            <person name="Hattori R."/>
            <person name="Hattori T."/>
            <person name="Minamisawa K."/>
        </authorList>
    </citation>
    <scope>NUCLEOTIDE SEQUENCE [LARGE SCALE GENOMIC DNA]</scope>
    <source>
        <strain evidence="2 3">S58</strain>
    </source>
</reference>
<feature type="region of interest" description="Disordered" evidence="1">
    <location>
        <begin position="20"/>
        <end position="41"/>
    </location>
</feature>
<evidence type="ECO:0000313" key="3">
    <source>
        <dbReference type="Proteomes" id="UP000011841"/>
    </source>
</evidence>
<protein>
    <submittedName>
        <fullName evidence="2">Putative membrane protein</fullName>
    </submittedName>
</protein>
<dbReference type="HOGENOM" id="CLU_2951204_0_0_5"/>
<keyword evidence="3" id="KW-1185">Reference proteome</keyword>
<dbReference type="STRING" id="1245469.S58_70470"/>
<organism evidence="2 3">
    <name type="scientific">Bradyrhizobium oligotrophicum S58</name>
    <dbReference type="NCBI Taxonomy" id="1245469"/>
    <lineage>
        <taxon>Bacteria</taxon>
        <taxon>Pseudomonadati</taxon>
        <taxon>Pseudomonadota</taxon>
        <taxon>Alphaproteobacteria</taxon>
        <taxon>Hyphomicrobiales</taxon>
        <taxon>Nitrobacteraceae</taxon>
        <taxon>Bradyrhizobium</taxon>
    </lineage>
</organism>
<name>M4ZGP3_9BRAD</name>
<dbReference type="AlphaFoldDB" id="M4ZGP3"/>
<evidence type="ECO:0000313" key="2">
    <source>
        <dbReference type="EMBL" id="BAM93012.1"/>
    </source>
</evidence>
<proteinExistence type="predicted"/>
<sequence length="59" mass="6422">MQRATTAMGLDIECHIKGHGWARKQEQNEAEDERGTPHGGRLSYPAAAAIALVWAGLLH</sequence>
<accession>M4ZGP3</accession>
<dbReference type="KEGG" id="aol:S58_70470"/>